<gene>
    <name evidence="1" type="ORF">EVA_07469</name>
</gene>
<protein>
    <submittedName>
        <fullName evidence="1">Uncharacterized protein</fullName>
    </submittedName>
</protein>
<feature type="non-terminal residue" evidence="1">
    <location>
        <position position="1"/>
    </location>
</feature>
<proteinExistence type="predicted"/>
<sequence>GYYTDRSQFVWDGSRIAEVKTDELENGELDPSSNVSMKITYGGQVCQGYFPVFGELLEEGEEIFYAHPELAGVRSNQ</sequence>
<reference evidence="1" key="1">
    <citation type="journal article" date="2012" name="PLoS ONE">
        <title>Gene sets for utilization of primary and secondary nutrition supplies in the distal gut of endangered iberian lynx.</title>
        <authorList>
            <person name="Alcaide M."/>
            <person name="Messina E."/>
            <person name="Richter M."/>
            <person name="Bargiela R."/>
            <person name="Peplies J."/>
            <person name="Huws S.A."/>
            <person name="Newbold C.J."/>
            <person name="Golyshin P.N."/>
            <person name="Simon M.A."/>
            <person name="Lopez G."/>
            <person name="Yakimov M.M."/>
            <person name="Ferrer M."/>
        </authorList>
    </citation>
    <scope>NUCLEOTIDE SEQUENCE</scope>
</reference>
<comment type="caution">
    <text evidence="1">The sequence shown here is derived from an EMBL/GenBank/DDBJ whole genome shotgun (WGS) entry which is preliminary data.</text>
</comment>
<accession>J9GAS9</accession>
<evidence type="ECO:0000313" key="1">
    <source>
        <dbReference type="EMBL" id="EJX04422.1"/>
    </source>
</evidence>
<organism evidence="1">
    <name type="scientific">gut metagenome</name>
    <dbReference type="NCBI Taxonomy" id="749906"/>
    <lineage>
        <taxon>unclassified sequences</taxon>
        <taxon>metagenomes</taxon>
        <taxon>organismal metagenomes</taxon>
    </lineage>
</organism>
<name>J9GAS9_9ZZZZ</name>
<dbReference type="AlphaFoldDB" id="J9GAS9"/>
<dbReference type="EMBL" id="AMCI01001813">
    <property type="protein sequence ID" value="EJX04422.1"/>
    <property type="molecule type" value="Genomic_DNA"/>
</dbReference>